<dbReference type="AlphaFoldDB" id="A0A834F8H2"/>
<dbReference type="GO" id="GO:0003950">
    <property type="term" value="F:NAD+ poly-ADP-ribosyltransferase activity"/>
    <property type="evidence" value="ECO:0007669"/>
    <property type="project" value="InterPro"/>
</dbReference>
<dbReference type="Pfam" id="PF00644">
    <property type="entry name" value="PARP"/>
    <property type="match status" value="1"/>
</dbReference>
<dbReference type="Gene3D" id="3.90.175.10">
    <property type="entry name" value="Diphtheria Toxin, domain 1"/>
    <property type="match status" value="1"/>
</dbReference>
<evidence type="ECO:0000313" key="3">
    <source>
        <dbReference type="EMBL" id="KAF6725226.1"/>
    </source>
</evidence>
<gene>
    <name evidence="3" type="ORF">FQA47_018183</name>
</gene>
<evidence type="ECO:0000313" key="4">
    <source>
        <dbReference type="Proteomes" id="UP000646548"/>
    </source>
</evidence>
<reference evidence="3" key="1">
    <citation type="journal article" name="BMC Genomics">
        <title>Long-read sequencing and de novo genome assembly of marine medaka (Oryzias melastigma).</title>
        <authorList>
            <person name="Liang P."/>
            <person name="Saqib H.S.A."/>
            <person name="Ni X."/>
            <person name="Shen Y."/>
        </authorList>
    </citation>
    <scope>NUCLEOTIDE SEQUENCE</scope>
    <source>
        <strain evidence="3">Bigg-433</strain>
    </source>
</reference>
<evidence type="ECO:0000256" key="1">
    <source>
        <dbReference type="ARBA" id="ARBA00024347"/>
    </source>
</evidence>
<sequence length="219" mass="23828">MSLKFSGWEVVDDGASYHGVLLGASQRPQSRGVYKMFHGTSVASARLIIANGFQPSSSGLLGKGVYVSRDKTKASAYPKNAPSSDRVIFELSVRVGRVKRIDKDNHPLRLTWSSNGYDTAWIPPKCGMQCIPSGLEEDCVFDPKRVKVVGIASAPNTTIEKELQQLLAKASKTSNQGAGAVTPCSICKRKTQKGSDHIIQQCWKCGQNICILMAKHFCP</sequence>
<organism evidence="3 4">
    <name type="scientific">Oryzias melastigma</name>
    <name type="common">Marine medaka</name>
    <dbReference type="NCBI Taxonomy" id="30732"/>
    <lineage>
        <taxon>Eukaryota</taxon>
        <taxon>Metazoa</taxon>
        <taxon>Chordata</taxon>
        <taxon>Craniata</taxon>
        <taxon>Vertebrata</taxon>
        <taxon>Euteleostomi</taxon>
        <taxon>Actinopterygii</taxon>
        <taxon>Neopterygii</taxon>
        <taxon>Teleostei</taxon>
        <taxon>Neoteleostei</taxon>
        <taxon>Acanthomorphata</taxon>
        <taxon>Ovalentaria</taxon>
        <taxon>Atherinomorphae</taxon>
        <taxon>Beloniformes</taxon>
        <taxon>Adrianichthyidae</taxon>
        <taxon>Oryziinae</taxon>
        <taxon>Oryzias</taxon>
    </lineage>
</organism>
<feature type="domain" description="PARP catalytic" evidence="2">
    <location>
        <begin position="36"/>
        <end position="106"/>
    </location>
</feature>
<proteinExistence type="inferred from homology"/>
<accession>A0A834F8H2</accession>
<dbReference type="Proteomes" id="UP000646548">
    <property type="component" value="Unassembled WGS sequence"/>
</dbReference>
<evidence type="ECO:0000259" key="2">
    <source>
        <dbReference type="Pfam" id="PF00644"/>
    </source>
</evidence>
<dbReference type="EMBL" id="WKFB01000369">
    <property type="protein sequence ID" value="KAF6725226.1"/>
    <property type="molecule type" value="Genomic_DNA"/>
</dbReference>
<comment type="similarity">
    <text evidence="1">Belongs to the ARTD/PARP family.</text>
</comment>
<protein>
    <recommendedName>
        <fullName evidence="2">PARP catalytic domain-containing protein</fullName>
    </recommendedName>
</protein>
<dbReference type="InterPro" id="IPR012317">
    <property type="entry name" value="Poly(ADP-ribose)pol_cat_dom"/>
</dbReference>
<dbReference type="GO" id="GO:0005737">
    <property type="term" value="C:cytoplasm"/>
    <property type="evidence" value="ECO:0007669"/>
    <property type="project" value="TreeGrafter"/>
</dbReference>
<dbReference type="SUPFAM" id="SSF56399">
    <property type="entry name" value="ADP-ribosylation"/>
    <property type="match status" value="1"/>
</dbReference>
<dbReference type="PANTHER" id="PTHR36542">
    <property type="entry name" value="GIG2-LIKE PROTEIN DRED-RELATED"/>
    <property type="match status" value="1"/>
</dbReference>
<name>A0A834F8H2_ORYME</name>
<comment type="caution">
    <text evidence="3">The sequence shown here is derived from an EMBL/GenBank/DDBJ whole genome shotgun (WGS) entry which is preliminary data.</text>
</comment>
<dbReference type="PANTHER" id="PTHR36542:SF6">
    <property type="entry name" value="GIG2-LIKE PROTEIN DREP"/>
    <property type="match status" value="1"/>
</dbReference>